<evidence type="ECO:0000256" key="2">
    <source>
        <dbReference type="ARBA" id="ARBA00022723"/>
    </source>
</evidence>
<keyword evidence="11" id="KW-1185">Reference proteome</keyword>
<dbReference type="GO" id="GO:0008270">
    <property type="term" value="F:zinc ion binding"/>
    <property type="evidence" value="ECO:0007669"/>
    <property type="project" value="InterPro"/>
</dbReference>
<feature type="region of interest" description="Disordered" evidence="8">
    <location>
        <begin position="1"/>
        <end position="26"/>
    </location>
</feature>
<dbReference type="SMART" id="SM00066">
    <property type="entry name" value="GAL4"/>
    <property type="match status" value="1"/>
</dbReference>
<dbReference type="GO" id="GO:0005634">
    <property type="term" value="C:nucleus"/>
    <property type="evidence" value="ECO:0007669"/>
    <property type="project" value="UniProtKB-SubCell"/>
</dbReference>
<dbReference type="GO" id="GO:0000976">
    <property type="term" value="F:transcription cis-regulatory region binding"/>
    <property type="evidence" value="ECO:0007669"/>
    <property type="project" value="TreeGrafter"/>
</dbReference>
<evidence type="ECO:0000256" key="3">
    <source>
        <dbReference type="ARBA" id="ARBA00022833"/>
    </source>
</evidence>
<dbReference type="GO" id="GO:0001216">
    <property type="term" value="F:DNA-binding transcription activator activity"/>
    <property type="evidence" value="ECO:0007669"/>
    <property type="project" value="UniProtKB-ARBA"/>
</dbReference>
<evidence type="ECO:0000256" key="8">
    <source>
        <dbReference type="SAM" id="MobiDB-lite"/>
    </source>
</evidence>
<dbReference type="InterPro" id="IPR051089">
    <property type="entry name" value="prtT"/>
</dbReference>
<organism evidence="10 11">
    <name type="scientific">Aspergillus rambellii</name>
    <dbReference type="NCBI Taxonomy" id="308745"/>
    <lineage>
        <taxon>Eukaryota</taxon>
        <taxon>Fungi</taxon>
        <taxon>Dikarya</taxon>
        <taxon>Ascomycota</taxon>
        <taxon>Pezizomycotina</taxon>
        <taxon>Eurotiomycetes</taxon>
        <taxon>Eurotiomycetidae</taxon>
        <taxon>Eurotiales</taxon>
        <taxon>Aspergillaceae</taxon>
        <taxon>Aspergillus</taxon>
        <taxon>Aspergillus subgen. Nidulantes</taxon>
    </lineage>
</organism>
<name>A0A0F8UBV9_9EURO</name>
<keyword evidence="7" id="KW-0539">Nucleus</keyword>
<evidence type="ECO:0000256" key="4">
    <source>
        <dbReference type="ARBA" id="ARBA00023015"/>
    </source>
</evidence>
<keyword evidence="3" id="KW-0862">Zinc</keyword>
<feature type="compositionally biased region" description="Polar residues" evidence="8">
    <location>
        <begin position="121"/>
        <end position="141"/>
    </location>
</feature>
<evidence type="ECO:0000256" key="7">
    <source>
        <dbReference type="ARBA" id="ARBA00023242"/>
    </source>
</evidence>
<evidence type="ECO:0000256" key="6">
    <source>
        <dbReference type="ARBA" id="ARBA00023163"/>
    </source>
</evidence>
<dbReference type="Gene3D" id="4.10.240.10">
    <property type="entry name" value="Zn(2)-C6 fungal-type DNA-binding domain"/>
    <property type="match status" value="1"/>
</dbReference>
<feature type="compositionally biased region" description="Polar residues" evidence="8">
    <location>
        <begin position="149"/>
        <end position="158"/>
    </location>
</feature>
<feature type="region of interest" description="Disordered" evidence="8">
    <location>
        <begin position="88"/>
        <end position="158"/>
    </location>
</feature>
<dbReference type="SUPFAM" id="SSF57701">
    <property type="entry name" value="Zn2/Cys6 DNA-binding domain"/>
    <property type="match status" value="1"/>
</dbReference>
<evidence type="ECO:0000313" key="10">
    <source>
        <dbReference type="EMBL" id="KKK17179.1"/>
    </source>
</evidence>
<evidence type="ECO:0000256" key="1">
    <source>
        <dbReference type="ARBA" id="ARBA00004123"/>
    </source>
</evidence>
<dbReference type="GO" id="GO:0000981">
    <property type="term" value="F:DNA-binding transcription factor activity, RNA polymerase II-specific"/>
    <property type="evidence" value="ECO:0007669"/>
    <property type="project" value="InterPro"/>
</dbReference>
<dbReference type="PANTHER" id="PTHR31845">
    <property type="entry name" value="FINGER DOMAIN PROTEIN, PUTATIVE-RELATED"/>
    <property type="match status" value="1"/>
</dbReference>
<dbReference type="InterPro" id="IPR036864">
    <property type="entry name" value="Zn2-C6_fun-type_DNA-bd_sf"/>
</dbReference>
<dbReference type="PROSITE" id="PS50048">
    <property type="entry name" value="ZN2_CY6_FUNGAL_2"/>
    <property type="match status" value="1"/>
</dbReference>
<dbReference type="Proteomes" id="UP000034291">
    <property type="component" value="Unassembled WGS sequence"/>
</dbReference>
<evidence type="ECO:0000256" key="5">
    <source>
        <dbReference type="ARBA" id="ARBA00023125"/>
    </source>
</evidence>
<sequence>MSTASTNSAGDTNVVQQTAPTPQLNRSCESCRSLKVRCLPDPASPNQCQRCTKAKRHCVFVAPQRRRPRKRTDSRVAQLEREMRQMRSFLKDRLQVNESSQESSESEGEDPREVESETNSRDTVSSSKDGPTSISGSTKQSDLPPRFPTPSNANTFNNSPISALNFNQIYPEGSPEFPPEEDVVDRGLISLDCAEKLFSFFFTELASFAPMVDLPSNTPASQLRRSKPVLFLSIIAAAALSVNAGLATILNRELVSVYAEQFFINGKKSLELVQALLLMIVFYFPPQSPLAIQFYQYAHIAGTMALEIGIASEPRVPRAIPRNPSKKPAFDELMAEEAKSILYCYHFASQVALKTRRPNLLLFNDWMKKCVAHLETSPRAIDRQVATWFELQQIVDEALASFGLDDTSSGTTLTESRLQAILRWFDNRMQSWSKNHSNNMIPVPVNLEYYYTKVAIYELAIGEGYRDPDAIKQSYYTLPSPDDDIQPFRMPLSAARIDITVKWMNACHELLDLFLSCNTDLLRKIPNLIYTRAGVAIMSLQKIWLSVRCGDLGEVITPQTVKMETYLDVLTERLRDASDGGMYKIPARWYFVIAVKSRNWYDRFQERLARQEAEAIAPVQSTPPAPPSSIHVQNPPEFPPSHPPQSTIPLAMGTDISSMPNYDAMNTGYGAPPVMESMWPPPHGGHQPYLEINHFQGYQQAVLAPQFAYGPHPKILPSHSQQGESMPPKPDMEVDGWTAGHNIYGMPTLPEG</sequence>
<dbReference type="STRING" id="308745.A0A0F8UBV9"/>
<gene>
    <name evidence="10" type="ORF">ARAM_002474</name>
</gene>
<dbReference type="InterPro" id="IPR001138">
    <property type="entry name" value="Zn2Cys6_DnaBD"/>
</dbReference>
<dbReference type="EMBL" id="JZBS01002820">
    <property type="protein sequence ID" value="KKK17179.1"/>
    <property type="molecule type" value="Genomic_DNA"/>
</dbReference>
<dbReference type="CDD" id="cd00067">
    <property type="entry name" value="GAL4"/>
    <property type="match status" value="1"/>
</dbReference>
<comment type="subcellular location">
    <subcellularLocation>
        <location evidence="1">Nucleus</location>
    </subcellularLocation>
</comment>
<evidence type="ECO:0000313" key="11">
    <source>
        <dbReference type="Proteomes" id="UP000034291"/>
    </source>
</evidence>
<feature type="compositionally biased region" description="Basic and acidic residues" evidence="8">
    <location>
        <begin position="109"/>
        <end position="120"/>
    </location>
</feature>
<dbReference type="PANTHER" id="PTHR31845:SF39">
    <property type="entry name" value="TRANSCRIPTION FACTOR PBCR-RELATED"/>
    <property type="match status" value="1"/>
</dbReference>
<dbReference type="CDD" id="cd12148">
    <property type="entry name" value="fungal_TF_MHR"/>
    <property type="match status" value="1"/>
</dbReference>
<reference evidence="10 11" key="1">
    <citation type="submission" date="2015-02" db="EMBL/GenBank/DDBJ databases">
        <title>Draft Genome Sequences of Two Closely-Related Aflatoxigenic Aspergillus Species Obtained from the Cote d'Ivoire.</title>
        <authorList>
            <person name="Moore G.G."/>
            <person name="Beltz S.B."/>
            <person name="Mack B.M."/>
        </authorList>
    </citation>
    <scope>NUCLEOTIDE SEQUENCE [LARGE SCALE GENOMIC DNA]</scope>
    <source>
        <strain evidence="10 11">SRRC1468</strain>
    </source>
</reference>
<keyword evidence="6" id="KW-0804">Transcription</keyword>
<accession>A0A0F8UBV9</accession>
<protein>
    <recommendedName>
        <fullName evidence="9">Zn(2)-C6 fungal-type domain-containing protein</fullName>
    </recommendedName>
</protein>
<proteinExistence type="predicted"/>
<evidence type="ECO:0000259" key="9">
    <source>
        <dbReference type="PROSITE" id="PS50048"/>
    </source>
</evidence>
<keyword evidence="2" id="KW-0479">Metal-binding</keyword>
<feature type="region of interest" description="Disordered" evidence="8">
    <location>
        <begin position="619"/>
        <end position="643"/>
    </location>
</feature>
<dbReference type="AlphaFoldDB" id="A0A0F8UBV9"/>
<feature type="domain" description="Zn(2)-C6 fungal-type" evidence="9">
    <location>
        <begin position="27"/>
        <end position="60"/>
    </location>
</feature>
<keyword evidence="5" id="KW-0238">DNA-binding</keyword>
<keyword evidence="4" id="KW-0805">Transcription regulation</keyword>
<comment type="caution">
    <text evidence="10">The sequence shown here is derived from an EMBL/GenBank/DDBJ whole genome shotgun (WGS) entry which is preliminary data.</text>
</comment>
<dbReference type="FunFam" id="4.10.240.10:FF:000003">
    <property type="entry name" value="C6 transcription factor (Leu3)"/>
    <property type="match status" value="1"/>
</dbReference>
<dbReference type="PROSITE" id="PS00463">
    <property type="entry name" value="ZN2_CY6_FUNGAL_1"/>
    <property type="match status" value="1"/>
</dbReference>
<dbReference type="OrthoDB" id="3365636at2759"/>